<evidence type="ECO:0000313" key="3">
    <source>
        <dbReference type="Proteomes" id="UP000326340"/>
    </source>
</evidence>
<dbReference type="AlphaFoldDB" id="A0A5Q4BNG8"/>
<proteinExistence type="predicted"/>
<feature type="region of interest" description="Disordered" evidence="1">
    <location>
        <begin position="82"/>
        <end position="135"/>
    </location>
</feature>
<evidence type="ECO:0000313" key="2">
    <source>
        <dbReference type="EMBL" id="TQN68276.1"/>
    </source>
</evidence>
<accession>A0A5Q4BNG8</accession>
<keyword evidence="3" id="KW-1185">Reference proteome</keyword>
<gene>
    <name evidence="2" type="ORF">CSHISOI_07222</name>
</gene>
<dbReference type="EMBL" id="PUHP01000732">
    <property type="protein sequence ID" value="TQN68276.1"/>
    <property type="molecule type" value="Genomic_DNA"/>
</dbReference>
<name>A0A5Q4BNG8_9PEZI</name>
<protein>
    <submittedName>
        <fullName evidence="2">Uncharacterized protein</fullName>
    </submittedName>
</protein>
<organism evidence="2 3">
    <name type="scientific">Colletotrichum shisoi</name>
    <dbReference type="NCBI Taxonomy" id="2078593"/>
    <lineage>
        <taxon>Eukaryota</taxon>
        <taxon>Fungi</taxon>
        <taxon>Dikarya</taxon>
        <taxon>Ascomycota</taxon>
        <taxon>Pezizomycotina</taxon>
        <taxon>Sordariomycetes</taxon>
        <taxon>Hypocreomycetidae</taxon>
        <taxon>Glomerellales</taxon>
        <taxon>Glomerellaceae</taxon>
        <taxon>Colletotrichum</taxon>
        <taxon>Colletotrichum destructivum species complex</taxon>
    </lineage>
</organism>
<comment type="caution">
    <text evidence="2">The sequence shown here is derived from an EMBL/GenBank/DDBJ whole genome shotgun (WGS) entry which is preliminary data.</text>
</comment>
<evidence type="ECO:0000256" key="1">
    <source>
        <dbReference type="SAM" id="MobiDB-lite"/>
    </source>
</evidence>
<dbReference type="Proteomes" id="UP000326340">
    <property type="component" value="Unassembled WGS sequence"/>
</dbReference>
<reference evidence="2 3" key="1">
    <citation type="journal article" date="2019" name="Sci. Rep.">
        <title>Colletotrichum shisoi sp. nov., an anthracnose pathogen of Perilla frutescens in Japan: molecular phylogenetic, morphological and genomic evidence.</title>
        <authorList>
            <person name="Gan P."/>
            <person name="Tsushima A."/>
            <person name="Hiroyama R."/>
            <person name="Narusaka M."/>
            <person name="Takano Y."/>
            <person name="Narusaka Y."/>
            <person name="Kawaradani M."/>
            <person name="Damm U."/>
            <person name="Shirasu K."/>
        </authorList>
    </citation>
    <scope>NUCLEOTIDE SEQUENCE [LARGE SCALE GENOMIC DNA]</scope>
    <source>
        <strain evidence="2 3">PG-2018a</strain>
    </source>
</reference>
<sequence length="135" mass="14755">MANQIWMRANRRREMDGRLLLNTILGPCRLPPPSSFVHSLHQTTADQRRNTDKSRAVLLDTSNNGPSSLIFDGGDMAALSDSGLSNDWRFGSTAEARSRPKPRQETCPSVARPAPVSADDVVRSPAVRQPSTASQ</sequence>